<dbReference type="AlphaFoldDB" id="A0A4T0USB9"/>
<accession>A0A4T0USB9</accession>
<dbReference type="OrthoDB" id="7605094at2"/>
<comment type="caution">
    <text evidence="2">The sequence shown here is derived from an EMBL/GenBank/DDBJ whole genome shotgun (WGS) entry which is preliminary data.</text>
</comment>
<dbReference type="Pfam" id="PF13577">
    <property type="entry name" value="SnoaL_4"/>
    <property type="match status" value="1"/>
</dbReference>
<evidence type="ECO:0000259" key="1">
    <source>
        <dbReference type="Pfam" id="PF13577"/>
    </source>
</evidence>
<keyword evidence="3" id="KW-1185">Reference proteome</keyword>
<dbReference type="RefSeq" id="WP_136553856.1">
    <property type="nucleotide sequence ID" value="NZ_STGJ01000011.1"/>
</dbReference>
<dbReference type="Proteomes" id="UP000308891">
    <property type="component" value="Unassembled WGS sequence"/>
</dbReference>
<proteinExistence type="predicted"/>
<dbReference type="Gene3D" id="3.10.450.50">
    <property type="match status" value="1"/>
</dbReference>
<evidence type="ECO:0000313" key="3">
    <source>
        <dbReference type="Proteomes" id="UP000308891"/>
    </source>
</evidence>
<name>A0A4T0USB9_9NEIS</name>
<dbReference type="EMBL" id="STGJ01000011">
    <property type="protein sequence ID" value="TIC81375.1"/>
    <property type="molecule type" value="Genomic_DNA"/>
</dbReference>
<dbReference type="InterPro" id="IPR032710">
    <property type="entry name" value="NTF2-like_dom_sf"/>
</dbReference>
<evidence type="ECO:0000313" key="2">
    <source>
        <dbReference type="EMBL" id="TIC81375.1"/>
    </source>
</evidence>
<gene>
    <name evidence="2" type="ORF">E5K04_10670</name>
</gene>
<dbReference type="SUPFAM" id="SSF54427">
    <property type="entry name" value="NTF2-like"/>
    <property type="match status" value="1"/>
</dbReference>
<sequence length="146" mass="15867">MSPLDYQAICNVVAALGSLVDHRDWPGLKALFAADVLVDYTSLFGGEPTRQSGASLVDGWAAFLPANFHATEHLIGVPLVEVAGGHATARAAVTAWHWVGDALAGPSERWVVGGHYHFDLVRNDERWLISAMRLEARWQEGRPPSV</sequence>
<dbReference type="CDD" id="cd00531">
    <property type="entry name" value="NTF2_like"/>
    <property type="match status" value="1"/>
</dbReference>
<feature type="domain" description="SnoaL-like" evidence="1">
    <location>
        <begin position="4"/>
        <end position="133"/>
    </location>
</feature>
<dbReference type="InterPro" id="IPR037401">
    <property type="entry name" value="SnoaL-like"/>
</dbReference>
<reference evidence="2 3" key="1">
    <citation type="submission" date="2019-04" db="EMBL/GenBank/DDBJ databases">
        <title>Crenobacter sp. nov.</title>
        <authorList>
            <person name="Shi S."/>
        </authorList>
    </citation>
    <scope>NUCLEOTIDE SEQUENCE [LARGE SCALE GENOMIC DNA]</scope>
    <source>
        <strain evidence="2 3">GY 70310</strain>
    </source>
</reference>
<protein>
    <submittedName>
        <fullName evidence="2">Nuclear transport factor 2 family protein</fullName>
    </submittedName>
</protein>
<organism evidence="2 3">
    <name type="scientific">Crenobacter intestini</name>
    <dbReference type="NCBI Taxonomy" id="2563443"/>
    <lineage>
        <taxon>Bacteria</taxon>
        <taxon>Pseudomonadati</taxon>
        <taxon>Pseudomonadota</taxon>
        <taxon>Betaproteobacteria</taxon>
        <taxon>Neisseriales</taxon>
        <taxon>Neisseriaceae</taxon>
        <taxon>Crenobacter</taxon>
    </lineage>
</organism>